<feature type="region of interest" description="Disordered" evidence="20">
    <location>
        <begin position="1"/>
        <end position="104"/>
    </location>
</feature>
<accession>A0A165JL49</accession>
<dbReference type="PRINTS" id="PR00167">
    <property type="entry name" value="CACHANNEL"/>
</dbReference>
<feature type="compositionally biased region" description="Low complexity" evidence="20">
    <location>
        <begin position="244"/>
        <end position="269"/>
    </location>
</feature>
<dbReference type="Pfam" id="PF00520">
    <property type="entry name" value="Ion_trans"/>
    <property type="match status" value="4"/>
</dbReference>
<gene>
    <name evidence="23" type="ORF">L228DRAFT_264779</name>
</gene>
<evidence type="ECO:0000313" key="24">
    <source>
        <dbReference type="Proteomes" id="UP000076632"/>
    </source>
</evidence>
<keyword evidence="12 21" id="KW-0472">Membrane</keyword>
<feature type="domain" description="EF-hand" evidence="22">
    <location>
        <begin position="1812"/>
        <end position="1847"/>
    </location>
</feature>
<dbReference type="FunFam" id="1.20.120.350:FF:000098">
    <property type="entry name" value="Calcium channel subunit Cch1"/>
    <property type="match status" value="1"/>
</dbReference>
<feature type="compositionally biased region" description="Low complexity" evidence="20">
    <location>
        <begin position="2050"/>
        <end position="2077"/>
    </location>
</feature>
<dbReference type="Proteomes" id="UP000076632">
    <property type="component" value="Unassembled WGS sequence"/>
</dbReference>
<evidence type="ECO:0000256" key="15">
    <source>
        <dbReference type="ARBA" id="ARBA00057587"/>
    </source>
</evidence>
<feature type="binding site" evidence="18">
    <location>
        <position position="1447"/>
    </location>
    <ligand>
        <name>Ca(2+)</name>
        <dbReference type="ChEBI" id="CHEBI:29108"/>
    </ligand>
</feature>
<keyword evidence="9 19" id="KW-0851">Voltage-gated channel</keyword>
<evidence type="ECO:0000256" key="14">
    <source>
        <dbReference type="ARBA" id="ARBA00023303"/>
    </source>
</evidence>
<evidence type="ECO:0000256" key="8">
    <source>
        <dbReference type="ARBA" id="ARBA00022837"/>
    </source>
</evidence>
<feature type="transmembrane region" description="Helical" evidence="21">
    <location>
        <begin position="859"/>
        <end position="877"/>
    </location>
</feature>
<feature type="transmembrane region" description="Helical" evidence="21">
    <location>
        <begin position="1644"/>
        <end position="1662"/>
    </location>
</feature>
<reference evidence="23 24" key="1">
    <citation type="journal article" date="2016" name="Fungal Biol.">
        <title>The genome of Xylona heveae provides a window into fungal endophytism.</title>
        <authorList>
            <person name="Gazis R."/>
            <person name="Kuo A."/>
            <person name="Riley R."/>
            <person name="LaButti K."/>
            <person name="Lipzen A."/>
            <person name="Lin J."/>
            <person name="Amirebrahimi M."/>
            <person name="Hesse C.N."/>
            <person name="Spatafora J.W."/>
            <person name="Henrissat B."/>
            <person name="Hainaut M."/>
            <person name="Grigoriev I.V."/>
            <person name="Hibbett D.S."/>
        </authorList>
    </citation>
    <scope>NUCLEOTIDE SEQUENCE [LARGE SCALE GENOMIC DNA]</scope>
    <source>
        <strain evidence="23 24">TC161</strain>
    </source>
</reference>
<dbReference type="EMBL" id="KV407454">
    <property type="protein sequence ID" value="KZF26376.1"/>
    <property type="molecule type" value="Genomic_DNA"/>
</dbReference>
<comment type="subcellular location">
    <subcellularLocation>
        <location evidence="1">Cell membrane</location>
        <topology evidence="1">Multi-pass membrane protein</topology>
    </subcellularLocation>
    <subcellularLocation>
        <location evidence="19">Membrane</location>
        <topology evidence="19">Multi-pass membrane protein</topology>
    </subcellularLocation>
</comment>
<evidence type="ECO:0000313" key="23">
    <source>
        <dbReference type="EMBL" id="KZF26376.1"/>
    </source>
</evidence>
<evidence type="ECO:0000256" key="17">
    <source>
        <dbReference type="ARBA" id="ARBA00067459"/>
    </source>
</evidence>
<evidence type="ECO:0000256" key="16">
    <source>
        <dbReference type="ARBA" id="ARBA00061395"/>
    </source>
</evidence>
<dbReference type="FunFam" id="1.20.120.350:FF:000063">
    <property type="entry name" value="Calcium channel subunit Cch1"/>
    <property type="match status" value="1"/>
</dbReference>
<feature type="compositionally biased region" description="Polar residues" evidence="20">
    <location>
        <begin position="2021"/>
        <end position="2049"/>
    </location>
</feature>
<feature type="transmembrane region" description="Helical" evidence="21">
    <location>
        <begin position="1559"/>
        <end position="1576"/>
    </location>
</feature>
<feature type="region of interest" description="Disordered" evidence="20">
    <location>
        <begin position="2111"/>
        <end position="2186"/>
    </location>
</feature>
<keyword evidence="13" id="KW-0325">Glycoprotein</keyword>
<feature type="transmembrane region" description="Helical" evidence="21">
    <location>
        <begin position="994"/>
        <end position="1017"/>
    </location>
</feature>
<dbReference type="PROSITE" id="PS50222">
    <property type="entry name" value="EF_HAND_2"/>
    <property type="match status" value="1"/>
</dbReference>
<dbReference type="GO" id="GO:0098703">
    <property type="term" value="P:calcium ion import across plasma membrane"/>
    <property type="evidence" value="ECO:0007669"/>
    <property type="project" value="TreeGrafter"/>
</dbReference>
<feature type="transmembrane region" description="Helical" evidence="21">
    <location>
        <begin position="532"/>
        <end position="551"/>
    </location>
</feature>
<feature type="transmembrane region" description="Helical" evidence="21">
    <location>
        <begin position="724"/>
        <end position="754"/>
    </location>
</feature>
<feature type="compositionally biased region" description="Polar residues" evidence="20">
    <location>
        <begin position="172"/>
        <end position="191"/>
    </location>
</feature>
<organism evidence="23 24">
    <name type="scientific">Xylona heveae (strain CBS 132557 / TC161)</name>
    <dbReference type="NCBI Taxonomy" id="1328760"/>
    <lineage>
        <taxon>Eukaryota</taxon>
        <taxon>Fungi</taxon>
        <taxon>Dikarya</taxon>
        <taxon>Ascomycota</taxon>
        <taxon>Pezizomycotina</taxon>
        <taxon>Xylonomycetes</taxon>
        <taxon>Xylonales</taxon>
        <taxon>Xylonaceae</taxon>
        <taxon>Xylona</taxon>
    </lineage>
</organism>
<feature type="transmembrane region" description="Helical" evidence="21">
    <location>
        <begin position="385"/>
        <end position="406"/>
    </location>
</feature>
<dbReference type="InterPro" id="IPR002077">
    <property type="entry name" value="VDCCAlpha1"/>
</dbReference>
<dbReference type="STRING" id="1328760.A0A165JL49"/>
<feature type="transmembrane region" description="Helical" evidence="21">
    <location>
        <begin position="589"/>
        <end position="609"/>
    </location>
</feature>
<keyword evidence="8 18" id="KW-0106">Calcium</keyword>
<feature type="compositionally biased region" description="Polar residues" evidence="20">
    <location>
        <begin position="210"/>
        <end position="224"/>
    </location>
</feature>
<evidence type="ECO:0000256" key="21">
    <source>
        <dbReference type="SAM" id="Phobius"/>
    </source>
</evidence>
<keyword evidence="24" id="KW-1185">Reference proteome</keyword>
<keyword evidence="14" id="KW-0407">Ion channel</keyword>
<dbReference type="GO" id="GO:0005509">
    <property type="term" value="F:calcium ion binding"/>
    <property type="evidence" value="ECO:0007669"/>
    <property type="project" value="InterPro"/>
</dbReference>
<name>A0A165JL49_XYLHT</name>
<keyword evidence="6 19" id="KW-0107">Calcium channel</keyword>
<evidence type="ECO:0000256" key="12">
    <source>
        <dbReference type="ARBA" id="ARBA00023136"/>
    </source>
</evidence>
<keyword evidence="4" id="KW-0597">Phosphoprotein</keyword>
<evidence type="ECO:0000259" key="22">
    <source>
        <dbReference type="PROSITE" id="PS50222"/>
    </source>
</evidence>
<sequence length="2221" mass="249636">MASNSHAQGDPSTPQSIPLRDLTRPAEPEDVTGQSSHRRTGSARIRSLLRSRDSHGHRPFSRGYARVEGSPSPPIRTRHPSPPRLVVPSNTDATPYDDDIDGTDEASLEDRMGFQAATAGLSFQAPSSTLRLPSFDSVRGGDSLDVTHALDYEGISPLSPAPHSPHYDNNADYFTSTDADTTPLTNNTHLQPISGAGPSTPRRQSRDRTSFQTIHFTTPDSHSPGSRLGDDLPNVEAGLGSGSNGSRVGRSGSSARSRSLSPASAGSPLHRAGSIVRKMSQRVVNLSNEPEIVEQSIAKKSVDESSRLDGPPSLPAMTDYAHDEPVPPLSPIEKAPPLAFIGRARHEYEQQANPLKGKSLGIFSPDNKLRMKLCDVLVHPFTEPFILILIIFQTILLVVDSAPSVWHDPRSMRWGSSWIDYALLALFVIYTLEIMARMIVSGFILNPVEYSTLNRQLGFKNAVIEKGRDLIAPHRQPSKTKQQAPLDPQPSLLRSFTGNQAQIQNPNHSRQQQRVRLAHRAFLRHSFNRLDFVAVVSFWISFCLGVAGIEWTRQMYVFRMMSCLRILRLLGITSGTSVILRSLKKAAPLLVNVAFLIGFFWLLFAIVGVQSFKSSLRRGCVWVDPEGIQANYSLNDSGDYQFCGGYLDNTTGLALPWIFPDGTPGTGKHKGYLCPQNSYCVQQDNPYSGTVSFDNILQSLEMIFVIMTSNTFTDIMYYTTDSDFLAAAIFFAAGIIILSLWLMNLLVAVITSSFQVIREESKRSAFTAEKTINSQSTLESEPTRRIGTLKRLYEKSSAFWVLVIAFDMVCMCFRSADMSDTRELFIDACETIITLMLLVEIFFRFAADWRNFFKSKRNMVDLGLAVVTTIIQIPVIHNSGRPYAWLTIFQILRIYRVVLAVGITRRLILVVFRNVKGLINLIIFVFLITFLAAIFAVQLFRGEIPAEDDGGDTIRITFSNIYNAFIGMYQILSSENWTEILYDVTAYDVHFNTAWIGAAFLIMWYILANFIVLNMFIAVIQENFDVSEDEKRMQQVKTFLQRKDLHGSNHGNLSLSTIFRFGRSGGRRRPMEFGKATMEMLLKDAVVRDFLDDTIELGDDGAVDEPPNSMESAQPEEKRGCFGRVKQFFQSLRNREINPFYSRLQFSKAYDELDPRTMAKEVVSATERQKRAQREYLVRHPTYNVSLFIFKPSNPVRRFCQRIVGPARGDHRVEGVEPIKPVWYAFSAFIYAAIVAMVLLACVTTPLYQREYFLYNQYSVKNWFVFTDMGFAALFTLEALIKVIADGFFWTPNAYFRGSWGFIDGVVLVTLWINVATSLYSEGSVSRAVGAFKALRALRLLNVSDSARDLFHAVIIRGGTKVISAMFVSLSLLIPFAIYGLNLFNGQMFQCNDGNSDLVNLTDCVNEFMSSPYAWDVLAPRQVSNPYYSFDNFGEALFILFQIVSQEGWVDVMWSATDMAGINKQPQPFASQGNAIFFVIFNLLGAVFVLTLFVSVFMRNYTEETGVAFLTADQRAWLELRKRLRQISPSKRPTNMPEQSWRHWCYRHAVKKHGRWQKFITGVLILHLLLLIIEFYPGVTWWETVRDIIFLVFTIFYLFNIIIRVVGLSWSRFRKSAWDLYSIFAVFGTFVTTGLLLASFQETTYVQLHKLFLVSIALLLIPRNNSLDQLFKTAAASLGAIGNLLATWFVLFLAFAIALTQTFGLTRFGENENGNINFRTVPKALILLFRTSCGEGWNQIMEDYATMTEPTCVPDHDFFESDCGSPAWARVLFITWNILSMYIFVSLFVSLIYESFSYVYQRSSGLSKITRGEVRRFKQAWAMFDPKGTGFISKEAFPRLLGELSGVFEMRIYDGDFTVRRLLEDCKVPRGNKEFVDLTDGLDLKMLARKLSKLPVDEIRRRRLQMNTFYEEMLVSADPDRGLSFTQVLMTITHYKVINDNKSLRLEEFLRRRARLQRVDEAVRRHIVIGFFDTIYWSRRFRHAIASRRYSRLTTVPQLNVPEIFVDAEDDTNAQREQAEYQLSQGQSESAMSSPIVSPSNVDWSRPFTSSSDAAQAASQPGASIRARANSSPATGANGSGSAGGGSVYPFSSQASGTGYFDGTSSPTSLHGGHFIGRDGSLDGPRSRGVGLNLSLDTNVGSNFGGGNWSRPSNDPHSPRSPIPSDRALSIVPTPNDSRRGSNVTDVSAQEVLDVLDNSIWGESIRRSFSVRRPGDPPVPE</sequence>
<feature type="transmembrane region" description="Helical" evidence="21">
    <location>
        <begin position="1618"/>
        <end position="1638"/>
    </location>
</feature>
<dbReference type="OMA" id="TLFIAWN"/>
<proteinExistence type="inferred from homology"/>
<evidence type="ECO:0000256" key="2">
    <source>
        <dbReference type="ARBA" id="ARBA00022448"/>
    </source>
</evidence>
<feature type="transmembrane region" description="Helical" evidence="21">
    <location>
        <begin position="1269"/>
        <end position="1290"/>
    </location>
</feature>
<protein>
    <recommendedName>
        <fullName evidence="17">Calcium-channel protein CCH1</fullName>
    </recommendedName>
</protein>
<evidence type="ECO:0000256" key="19">
    <source>
        <dbReference type="RuleBase" id="RU003808"/>
    </source>
</evidence>
<dbReference type="Gene3D" id="1.20.120.350">
    <property type="entry name" value="Voltage-gated potassium channels. Chain C"/>
    <property type="match status" value="4"/>
</dbReference>
<evidence type="ECO:0000256" key="7">
    <source>
        <dbReference type="ARBA" id="ARBA00022692"/>
    </source>
</evidence>
<dbReference type="GeneID" id="28899750"/>
<dbReference type="GO" id="GO:0008331">
    <property type="term" value="F:high voltage-gated calcium channel activity"/>
    <property type="evidence" value="ECO:0007669"/>
    <property type="project" value="TreeGrafter"/>
</dbReference>
<feature type="transmembrane region" description="Helical" evidence="21">
    <location>
        <begin position="1475"/>
        <end position="1497"/>
    </location>
</feature>
<dbReference type="OrthoDB" id="416585at2759"/>
<keyword evidence="10 21" id="KW-1133">Transmembrane helix</keyword>
<feature type="compositionally biased region" description="Acidic residues" evidence="20">
    <location>
        <begin position="95"/>
        <end position="104"/>
    </location>
</feature>
<feature type="compositionally biased region" description="Polar residues" evidence="20">
    <location>
        <begin position="1"/>
        <end position="16"/>
    </location>
</feature>
<evidence type="ECO:0000256" key="13">
    <source>
        <dbReference type="ARBA" id="ARBA00023180"/>
    </source>
</evidence>
<dbReference type="InterPro" id="IPR002048">
    <property type="entry name" value="EF_hand_dom"/>
</dbReference>
<feature type="transmembrane region" description="Helical" evidence="21">
    <location>
        <begin position="1362"/>
        <end position="1381"/>
    </location>
</feature>
<dbReference type="InterPro" id="IPR005821">
    <property type="entry name" value="Ion_trans_dom"/>
</dbReference>
<keyword evidence="5 19" id="KW-0109">Calcium transport</keyword>
<dbReference type="InterPro" id="IPR050599">
    <property type="entry name" value="VDCC_alpha-1_subunit"/>
</dbReference>
<dbReference type="FunCoup" id="A0A165JL49">
    <property type="interactions" value="102"/>
</dbReference>
<keyword evidence="3" id="KW-1003">Cell membrane</keyword>
<evidence type="ECO:0000256" key="4">
    <source>
        <dbReference type="ARBA" id="ARBA00022553"/>
    </source>
</evidence>
<feature type="transmembrane region" description="Helical" evidence="21">
    <location>
        <begin position="917"/>
        <end position="940"/>
    </location>
</feature>
<feature type="transmembrane region" description="Helical" evidence="21">
    <location>
        <begin position="883"/>
        <end position="905"/>
    </location>
</feature>
<evidence type="ECO:0000256" key="11">
    <source>
        <dbReference type="ARBA" id="ARBA00023065"/>
    </source>
</evidence>
<comment type="similarity">
    <text evidence="16 19">Belongs to the calcium channel alpha-1 subunit (TC 1.A.1.11) family.</text>
</comment>
<keyword evidence="2" id="KW-0813">Transport</keyword>
<feature type="region of interest" description="Disordered" evidence="20">
    <location>
        <begin position="2018"/>
        <end position="2085"/>
    </location>
</feature>
<comment type="function">
    <text evidence="15">Voltage-gated, high-affinity calcium channel that functions together with MID1 to mediate calcium entry into cells. Required during conditions of environmental stress.</text>
</comment>
<dbReference type="FunFam" id="1.10.287.70:FF:000093">
    <property type="entry name" value="Calcium channel subunit Cch1"/>
    <property type="match status" value="1"/>
</dbReference>
<dbReference type="Gene3D" id="1.10.287.70">
    <property type="match status" value="4"/>
</dbReference>
<feature type="transmembrane region" description="Helical" evidence="21">
    <location>
        <begin position="1767"/>
        <end position="1793"/>
    </location>
</feature>
<dbReference type="SUPFAM" id="SSF81324">
    <property type="entry name" value="Voltage-gated potassium channels"/>
    <property type="match status" value="4"/>
</dbReference>
<dbReference type="InParanoid" id="A0A165JL49"/>
<feature type="region of interest" description="Disordered" evidence="20">
    <location>
        <begin position="156"/>
        <end position="274"/>
    </location>
</feature>
<keyword evidence="18" id="KW-0479">Metal-binding</keyword>
<evidence type="ECO:0000256" key="6">
    <source>
        <dbReference type="ARBA" id="ARBA00022673"/>
    </source>
</evidence>
<feature type="transmembrane region" description="Helical" evidence="21">
    <location>
        <begin position="418"/>
        <end position="445"/>
    </location>
</feature>
<dbReference type="RefSeq" id="XP_018191931.1">
    <property type="nucleotide sequence ID" value="XM_018334613.1"/>
</dbReference>
<evidence type="ECO:0000256" key="18">
    <source>
        <dbReference type="PIRSR" id="PIRSR602077-1"/>
    </source>
</evidence>
<dbReference type="FunFam" id="1.10.287.70:FF:000118">
    <property type="entry name" value="Calcium channel subunit Cch1"/>
    <property type="match status" value="1"/>
</dbReference>
<dbReference type="PANTHER" id="PTHR45628:SF7">
    <property type="entry name" value="VOLTAGE-DEPENDENT CALCIUM CHANNEL TYPE A SUBUNIT ALPHA-1"/>
    <property type="match status" value="1"/>
</dbReference>
<keyword evidence="11" id="KW-0406">Ion transport</keyword>
<feature type="transmembrane region" description="Helical" evidence="21">
    <location>
        <begin position="1674"/>
        <end position="1699"/>
    </location>
</feature>
<evidence type="ECO:0000256" key="9">
    <source>
        <dbReference type="ARBA" id="ARBA00022882"/>
    </source>
</evidence>
<feature type="transmembrane region" description="Helical" evidence="21">
    <location>
        <begin position="563"/>
        <end position="583"/>
    </location>
</feature>
<dbReference type="FunFam" id="1.20.120.350:FF:000079">
    <property type="entry name" value="Calcium channel subunit Cch1"/>
    <property type="match status" value="1"/>
</dbReference>
<feature type="compositionally biased region" description="Polar residues" evidence="20">
    <location>
        <begin position="2173"/>
        <end position="2186"/>
    </location>
</feature>
<evidence type="ECO:0000256" key="3">
    <source>
        <dbReference type="ARBA" id="ARBA00022475"/>
    </source>
</evidence>
<evidence type="ECO:0000256" key="10">
    <source>
        <dbReference type="ARBA" id="ARBA00022989"/>
    </source>
</evidence>
<feature type="transmembrane region" description="Helical" evidence="21">
    <location>
        <begin position="828"/>
        <end position="847"/>
    </location>
</feature>
<dbReference type="Gene3D" id="1.10.238.10">
    <property type="entry name" value="EF-hand"/>
    <property type="match status" value="1"/>
</dbReference>
<dbReference type="InterPro" id="IPR027359">
    <property type="entry name" value="Volt_channel_dom_sf"/>
</dbReference>
<dbReference type="PANTHER" id="PTHR45628">
    <property type="entry name" value="VOLTAGE-DEPENDENT CALCIUM CHANNEL TYPE A SUBUNIT ALPHA-1"/>
    <property type="match status" value="1"/>
</dbReference>
<evidence type="ECO:0000256" key="20">
    <source>
        <dbReference type="SAM" id="MobiDB-lite"/>
    </source>
</evidence>
<evidence type="ECO:0000256" key="1">
    <source>
        <dbReference type="ARBA" id="ARBA00004651"/>
    </source>
</evidence>
<feature type="transmembrane region" description="Helical" evidence="21">
    <location>
        <begin position="798"/>
        <end position="816"/>
    </location>
</feature>
<dbReference type="GO" id="GO:0005891">
    <property type="term" value="C:voltage-gated calcium channel complex"/>
    <property type="evidence" value="ECO:0007669"/>
    <property type="project" value="InterPro"/>
</dbReference>
<keyword evidence="7 21" id="KW-0812">Transmembrane</keyword>
<feature type="transmembrane region" description="Helical" evidence="21">
    <location>
        <begin position="1222"/>
        <end position="1249"/>
    </location>
</feature>
<evidence type="ECO:0000256" key="5">
    <source>
        <dbReference type="ARBA" id="ARBA00022568"/>
    </source>
</evidence>
<feature type="transmembrane region" description="Helical" evidence="21">
    <location>
        <begin position="1588"/>
        <end position="1606"/>
    </location>
</feature>